<keyword evidence="3" id="KW-1185">Reference proteome</keyword>
<evidence type="ECO:0000313" key="3">
    <source>
        <dbReference type="Proteomes" id="UP000322634"/>
    </source>
</evidence>
<evidence type="ECO:0000259" key="1">
    <source>
        <dbReference type="Pfam" id="PF11774"/>
    </source>
</evidence>
<dbReference type="GO" id="GO:0003677">
    <property type="term" value="F:DNA binding"/>
    <property type="evidence" value="ECO:0007669"/>
    <property type="project" value="InterPro"/>
</dbReference>
<proteinExistence type="predicted"/>
<sequence>MAGEENDFKDAIDGLPADETVLFSLDGASYQIDLHADHAKELRAALDNFIKHAKKG</sequence>
<dbReference type="AlphaFoldDB" id="A0A5D0TSM9"/>
<dbReference type="Gene3D" id="3.30.60.230">
    <property type="entry name" value="Lsr2, dimerization domain"/>
    <property type="match status" value="1"/>
</dbReference>
<name>A0A5D0TSM9_9ACTN</name>
<gene>
    <name evidence="2" type="ORF">FXF65_37460</name>
</gene>
<dbReference type="Pfam" id="PF11774">
    <property type="entry name" value="Lsr2"/>
    <property type="match status" value="1"/>
</dbReference>
<accession>A0A5D0TSM9</accession>
<evidence type="ECO:0000313" key="2">
    <source>
        <dbReference type="EMBL" id="TYC08743.1"/>
    </source>
</evidence>
<dbReference type="EMBL" id="VSFF01000016">
    <property type="protein sequence ID" value="TYC08743.1"/>
    <property type="molecule type" value="Genomic_DNA"/>
</dbReference>
<comment type="caution">
    <text evidence="2">The sequence shown here is derived from an EMBL/GenBank/DDBJ whole genome shotgun (WGS) entry which is preliminary data.</text>
</comment>
<feature type="domain" description="Lsr2 dimerization" evidence="1">
    <location>
        <begin position="7"/>
        <end position="55"/>
    </location>
</feature>
<reference evidence="2 3" key="1">
    <citation type="submission" date="2019-08" db="EMBL/GenBank/DDBJ databases">
        <title>Actinomadura sp. nov. CYP1-5 isolated from mountain soil.</title>
        <authorList>
            <person name="Songsumanus A."/>
            <person name="Kuncharoen N."/>
            <person name="Kudo T."/>
            <person name="Yuki M."/>
            <person name="Igarashi Y."/>
            <person name="Tanasupawat S."/>
        </authorList>
    </citation>
    <scope>NUCLEOTIDE SEQUENCE [LARGE SCALE GENOMIC DNA]</scope>
    <source>
        <strain evidence="2 3">GKU157</strain>
    </source>
</reference>
<dbReference type="Proteomes" id="UP000322634">
    <property type="component" value="Unassembled WGS sequence"/>
</dbReference>
<dbReference type="InterPro" id="IPR042261">
    <property type="entry name" value="Lsr2-like_dimerization"/>
</dbReference>
<dbReference type="OrthoDB" id="4113332at2"/>
<organism evidence="2 3">
    <name type="scientific">Actinomadura syzygii</name>
    <dbReference type="NCBI Taxonomy" id="1427538"/>
    <lineage>
        <taxon>Bacteria</taxon>
        <taxon>Bacillati</taxon>
        <taxon>Actinomycetota</taxon>
        <taxon>Actinomycetes</taxon>
        <taxon>Streptosporangiales</taxon>
        <taxon>Thermomonosporaceae</taxon>
        <taxon>Actinomadura</taxon>
    </lineage>
</organism>
<dbReference type="InterPro" id="IPR024412">
    <property type="entry name" value="Lsr2_dim_dom"/>
</dbReference>
<protein>
    <recommendedName>
        <fullName evidence="1">Lsr2 dimerization domain-containing protein</fullName>
    </recommendedName>
</protein>